<sequence length="218" mass="25607">MSKPPSLREKLKNAPFCIRPSSPTFNYLNGIDPILLQMDREMEKVEAIDAARTAAMIKRRYAVTSYPCNPGQGHGYNKFITSNHEEVEWNEEIFQRLKEIGVLVFKNDKNEIYFYIGEMRFCTLLELVDERWNNTGCNNAGESAIFEPMKEIVMREITAELRKNFQRWKIFLEPIRSHRCVHDTFIRVLILSQTFQILIIKTLVGMLQKICEHKKMDI</sequence>
<dbReference type="WBParaSite" id="PSU_v2.g18302.t1">
    <property type="protein sequence ID" value="PSU_v2.g18302.t1"/>
    <property type="gene ID" value="PSU_v2.g18302"/>
</dbReference>
<protein>
    <submittedName>
        <fullName evidence="2">Uncharacterized protein</fullName>
    </submittedName>
</protein>
<accession>A0A914YFS6</accession>
<evidence type="ECO:0000313" key="2">
    <source>
        <dbReference type="WBParaSite" id="PSU_v2.g18302.t1"/>
    </source>
</evidence>
<reference evidence="2" key="1">
    <citation type="submission" date="2022-11" db="UniProtKB">
        <authorList>
            <consortium name="WormBaseParasite"/>
        </authorList>
    </citation>
    <scope>IDENTIFICATION</scope>
</reference>
<keyword evidence="1" id="KW-1185">Reference proteome</keyword>
<dbReference type="AlphaFoldDB" id="A0A914YFS6"/>
<proteinExistence type="predicted"/>
<evidence type="ECO:0000313" key="1">
    <source>
        <dbReference type="Proteomes" id="UP000887577"/>
    </source>
</evidence>
<dbReference type="Proteomes" id="UP000887577">
    <property type="component" value="Unplaced"/>
</dbReference>
<organism evidence="1 2">
    <name type="scientific">Panagrolaimus superbus</name>
    <dbReference type="NCBI Taxonomy" id="310955"/>
    <lineage>
        <taxon>Eukaryota</taxon>
        <taxon>Metazoa</taxon>
        <taxon>Ecdysozoa</taxon>
        <taxon>Nematoda</taxon>
        <taxon>Chromadorea</taxon>
        <taxon>Rhabditida</taxon>
        <taxon>Tylenchina</taxon>
        <taxon>Panagrolaimomorpha</taxon>
        <taxon>Panagrolaimoidea</taxon>
        <taxon>Panagrolaimidae</taxon>
        <taxon>Panagrolaimus</taxon>
    </lineage>
</organism>
<name>A0A914YFS6_9BILA</name>